<dbReference type="GO" id="GO:0009245">
    <property type="term" value="P:lipid A biosynthetic process"/>
    <property type="evidence" value="ECO:0007669"/>
    <property type="project" value="TreeGrafter"/>
</dbReference>
<comment type="caution">
    <text evidence="4">The sequence shown here is derived from an EMBL/GenBank/DDBJ whole genome shotgun (WGS) entry which is preliminary data.</text>
</comment>
<dbReference type="GO" id="GO:0016020">
    <property type="term" value="C:membrane"/>
    <property type="evidence" value="ECO:0007669"/>
    <property type="project" value="GOC"/>
</dbReference>
<dbReference type="GO" id="GO:0008758">
    <property type="term" value="F:UDP-2,3-diacylglucosamine hydrolase activity"/>
    <property type="evidence" value="ECO:0007669"/>
    <property type="project" value="TreeGrafter"/>
</dbReference>
<dbReference type="Gene3D" id="3.60.21.10">
    <property type="match status" value="1"/>
</dbReference>
<reference evidence="5" key="1">
    <citation type="submission" date="2017-09" db="EMBL/GenBank/DDBJ databases">
        <title>Depth-based differentiation of microbial function through sediment-hosted aquifers and enrichment of novel symbionts in the deep terrestrial subsurface.</title>
        <authorList>
            <person name="Probst A.J."/>
            <person name="Ladd B."/>
            <person name="Jarett J.K."/>
            <person name="Geller-Mcgrath D.E."/>
            <person name="Sieber C.M.K."/>
            <person name="Emerson J.B."/>
            <person name="Anantharaman K."/>
            <person name="Thomas B.C."/>
            <person name="Malmstrom R."/>
            <person name="Stieglmeier M."/>
            <person name="Klingl A."/>
            <person name="Woyke T."/>
            <person name="Ryan C.M."/>
            <person name="Banfield J.F."/>
        </authorList>
    </citation>
    <scope>NUCLEOTIDE SEQUENCE [LARGE SCALE GENOMIC DNA]</scope>
</reference>
<dbReference type="PANTHER" id="PTHR31302:SF31">
    <property type="entry name" value="PHOSPHODIESTERASE YAEI"/>
    <property type="match status" value="1"/>
</dbReference>
<dbReference type="InterPro" id="IPR004843">
    <property type="entry name" value="Calcineurin-like_PHP"/>
</dbReference>
<organism evidence="4 5">
    <name type="scientific">Candidatus Aquicultor secundus</name>
    <dbReference type="NCBI Taxonomy" id="1973895"/>
    <lineage>
        <taxon>Bacteria</taxon>
        <taxon>Bacillati</taxon>
        <taxon>Actinomycetota</taxon>
        <taxon>Candidatus Aquicultoria</taxon>
        <taxon>Candidatus Aquicultorales</taxon>
        <taxon>Candidatus Aquicultoraceae</taxon>
        <taxon>Candidatus Aquicultor</taxon>
    </lineage>
</organism>
<dbReference type="GO" id="GO:0046872">
    <property type="term" value="F:metal ion binding"/>
    <property type="evidence" value="ECO:0007669"/>
    <property type="project" value="UniProtKB-KW"/>
</dbReference>
<dbReference type="PIRSF" id="PIRSF008292">
    <property type="entry name" value="UCP008292"/>
    <property type="match status" value="1"/>
</dbReference>
<accession>A0A2M7T728</accession>
<dbReference type="InterPro" id="IPR029052">
    <property type="entry name" value="Metallo-depent_PP-like"/>
</dbReference>
<dbReference type="PANTHER" id="PTHR31302">
    <property type="entry name" value="TRANSMEMBRANE PROTEIN WITH METALLOPHOSPHOESTERASE DOMAIN-RELATED"/>
    <property type="match status" value="1"/>
</dbReference>
<sequence length="240" mass="25775">MIRIAAVGDVHAQTGNVQMLKAGFANIHTKADVLAIAGDLTAHGLAKEAGELAFALKDVKIPIIVVLGNHDYHMGQQGDIRRVLEKGGIIVLDGETTVVEAGGFRAGFIGTKGFGGGFGIRALPDFGEEIFRMMYREGVNEAERIHWGLETLEVMEPDFRIVLLHYSPIKDTLFGEPPEVYAFLGASIMAEPIDKLGADLVLHGHAHYGTEKGMTPGGVPVRNVAMPTMGRPYSIYPLGG</sequence>
<evidence type="ECO:0000256" key="1">
    <source>
        <dbReference type="ARBA" id="ARBA00022723"/>
    </source>
</evidence>
<protein>
    <submittedName>
        <fullName evidence="4">Metallophosphoesterase</fullName>
    </submittedName>
</protein>
<feature type="domain" description="Calcineurin-like phosphoesterase" evidence="3">
    <location>
        <begin position="2"/>
        <end position="208"/>
    </location>
</feature>
<evidence type="ECO:0000256" key="2">
    <source>
        <dbReference type="ARBA" id="ARBA00022801"/>
    </source>
</evidence>
<gene>
    <name evidence="4" type="ORF">COY37_07570</name>
</gene>
<keyword evidence="2" id="KW-0378">Hydrolase</keyword>
<keyword evidence="1" id="KW-0479">Metal-binding</keyword>
<evidence type="ECO:0000313" key="4">
    <source>
        <dbReference type="EMBL" id="PIZ37221.1"/>
    </source>
</evidence>
<dbReference type="InterPro" id="IPR016538">
    <property type="entry name" value="UCP008292"/>
</dbReference>
<name>A0A2M7T728_9ACTN</name>
<evidence type="ECO:0000259" key="3">
    <source>
        <dbReference type="Pfam" id="PF00149"/>
    </source>
</evidence>
<dbReference type="Pfam" id="PF00149">
    <property type="entry name" value="Metallophos"/>
    <property type="match status" value="1"/>
</dbReference>
<dbReference type="SUPFAM" id="SSF56300">
    <property type="entry name" value="Metallo-dependent phosphatases"/>
    <property type="match status" value="1"/>
</dbReference>
<dbReference type="RefSeq" id="WP_286677767.1">
    <property type="nucleotide sequence ID" value="NZ_MNXI01000031.1"/>
</dbReference>
<evidence type="ECO:0000313" key="5">
    <source>
        <dbReference type="Proteomes" id="UP000230956"/>
    </source>
</evidence>
<dbReference type="Proteomes" id="UP000230956">
    <property type="component" value="Unassembled WGS sequence"/>
</dbReference>
<dbReference type="EMBL" id="PFNG01000177">
    <property type="protein sequence ID" value="PIZ37221.1"/>
    <property type="molecule type" value="Genomic_DNA"/>
</dbReference>
<dbReference type="InterPro" id="IPR051158">
    <property type="entry name" value="Metallophosphoesterase_sf"/>
</dbReference>
<dbReference type="AlphaFoldDB" id="A0A2M7T728"/>
<proteinExistence type="predicted"/>